<evidence type="ECO:0008006" key="3">
    <source>
        <dbReference type="Google" id="ProtNLM"/>
    </source>
</evidence>
<evidence type="ECO:0000313" key="1">
    <source>
        <dbReference type="EMBL" id="TCK20777.1"/>
    </source>
</evidence>
<accession>A0A4R1HF68</accession>
<comment type="caution">
    <text evidence="1">The sequence shown here is derived from an EMBL/GenBank/DDBJ whole genome shotgun (WGS) entry which is preliminary data.</text>
</comment>
<organism evidence="1 2">
    <name type="scientific">Pseudonocardia endophytica</name>
    <dbReference type="NCBI Taxonomy" id="401976"/>
    <lineage>
        <taxon>Bacteria</taxon>
        <taxon>Bacillati</taxon>
        <taxon>Actinomycetota</taxon>
        <taxon>Actinomycetes</taxon>
        <taxon>Pseudonocardiales</taxon>
        <taxon>Pseudonocardiaceae</taxon>
        <taxon>Pseudonocardia</taxon>
    </lineage>
</organism>
<dbReference type="Proteomes" id="UP000295560">
    <property type="component" value="Unassembled WGS sequence"/>
</dbReference>
<gene>
    <name evidence="1" type="ORF">EV378_4740</name>
</gene>
<keyword evidence="2" id="KW-1185">Reference proteome</keyword>
<proteinExistence type="predicted"/>
<protein>
    <recommendedName>
        <fullName evidence="3">Excreted virulence factor EspC (Type VII ESX diderm)</fullName>
    </recommendedName>
</protein>
<dbReference type="AlphaFoldDB" id="A0A4R1HF68"/>
<reference evidence="1 2" key="1">
    <citation type="submission" date="2019-03" db="EMBL/GenBank/DDBJ databases">
        <title>Sequencing the genomes of 1000 actinobacteria strains.</title>
        <authorList>
            <person name="Klenk H.-P."/>
        </authorList>
    </citation>
    <scope>NUCLEOTIDE SEQUENCE [LARGE SCALE GENOMIC DNA]</scope>
    <source>
        <strain evidence="1 2">DSM 44969</strain>
    </source>
</reference>
<name>A0A4R1HF68_PSEEN</name>
<sequence length="104" mass="11788">MTQVNTDNVLAVHRAFRDHANELLTYLQEARGDIGIGLCGLDPVSREVLKPESLAGKAQSLFEAHWRHWEELDAVASRLIDTARTYGRTEDEIKREIDETSLAR</sequence>
<dbReference type="EMBL" id="SMFZ01000002">
    <property type="protein sequence ID" value="TCK20777.1"/>
    <property type="molecule type" value="Genomic_DNA"/>
</dbReference>
<evidence type="ECO:0000313" key="2">
    <source>
        <dbReference type="Proteomes" id="UP000295560"/>
    </source>
</evidence>